<protein>
    <submittedName>
        <fullName evidence="6">Cyclic AMP receptor protein</fullName>
    </submittedName>
</protein>
<dbReference type="Pfam" id="PF13545">
    <property type="entry name" value="HTH_Crp_2"/>
    <property type="match status" value="1"/>
</dbReference>
<dbReference type="SUPFAM" id="SSF46785">
    <property type="entry name" value="Winged helix' DNA-binding domain"/>
    <property type="match status" value="1"/>
</dbReference>
<dbReference type="AlphaFoldDB" id="A0A5E6SH79"/>
<name>A0A5E6SH79_PSEFL</name>
<dbReference type="GO" id="GO:0003677">
    <property type="term" value="F:DNA binding"/>
    <property type="evidence" value="ECO:0007669"/>
    <property type="project" value="UniProtKB-KW"/>
</dbReference>
<dbReference type="PROSITE" id="PS50042">
    <property type="entry name" value="CNMP_BINDING_3"/>
    <property type="match status" value="1"/>
</dbReference>
<feature type="domain" description="Cyclic nucleotide-binding" evidence="4">
    <location>
        <begin position="21"/>
        <end position="141"/>
    </location>
</feature>
<evidence type="ECO:0000313" key="7">
    <source>
        <dbReference type="Proteomes" id="UP000325607"/>
    </source>
</evidence>
<keyword evidence="1" id="KW-0805">Transcription regulation</keyword>
<dbReference type="Pfam" id="PF00027">
    <property type="entry name" value="cNMP_binding"/>
    <property type="match status" value="1"/>
</dbReference>
<dbReference type="GO" id="GO:0003700">
    <property type="term" value="F:DNA-binding transcription factor activity"/>
    <property type="evidence" value="ECO:0007669"/>
    <property type="project" value="TreeGrafter"/>
</dbReference>
<dbReference type="InterPro" id="IPR012318">
    <property type="entry name" value="HTH_CRP"/>
</dbReference>
<dbReference type="SMART" id="SM00419">
    <property type="entry name" value="HTH_CRP"/>
    <property type="match status" value="1"/>
</dbReference>
<accession>A0A5E6SH79</accession>
<dbReference type="SUPFAM" id="SSF51206">
    <property type="entry name" value="cAMP-binding domain-like"/>
    <property type="match status" value="1"/>
</dbReference>
<dbReference type="OrthoDB" id="6881322at2"/>
<dbReference type="RefSeq" id="WP_150580461.1">
    <property type="nucleotide sequence ID" value="NZ_CABVGX010000014.1"/>
</dbReference>
<reference evidence="6 7" key="1">
    <citation type="submission" date="2019-09" db="EMBL/GenBank/DDBJ databases">
        <authorList>
            <person name="Chandra G."/>
            <person name="Truman W A."/>
        </authorList>
    </citation>
    <scope>NUCLEOTIDE SEQUENCE [LARGE SCALE GENOMIC DNA]</scope>
    <source>
        <strain evidence="6">PS645</strain>
    </source>
</reference>
<dbReference type="InterPro" id="IPR036388">
    <property type="entry name" value="WH-like_DNA-bd_sf"/>
</dbReference>
<dbReference type="InterPro" id="IPR018490">
    <property type="entry name" value="cNMP-bd_dom_sf"/>
</dbReference>
<evidence type="ECO:0000256" key="1">
    <source>
        <dbReference type="ARBA" id="ARBA00023015"/>
    </source>
</evidence>
<dbReference type="PANTHER" id="PTHR24567:SF68">
    <property type="entry name" value="DNA-BINDING TRANSCRIPTIONAL DUAL REGULATOR CRP"/>
    <property type="match status" value="1"/>
</dbReference>
<dbReference type="Gene3D" id="1.10.10.10">
    <property type="entry name" value="Winged helix-like DNA-binding domain superfamily/Winged helix DNA-binding domain"/>
    <property type="match status" value="1"/>
</dbReference>
<dbReference type="InterPro" id="IPR050397">
    <property type="entry name" value="Env_Response_Regulators"/>
</dbReference>
<evidence type="ECO:0000256" key="2">
    <source>
        <dbReference type="ARBA" id="ARBA00023125"/>
    </source>
</evidence>
<keyword evidence="6" id="KW-0675">Receptor</keyword>
<feature type="domain" description="HTH crp-type" evidence="5">
    <location>
        <begin position="155"/>
        <end position="222"/>
    </location>
</feature>
<dbReference type="CDD" id="cd00038">
    <property type="entry name" value="CAP_ED"/>
    <property type="match status" value="1"/>
</dbReference>
<keyword evidence="2" id="KW-0238">DNA-binding</keyword>
<evidence type="ECO:0000313" key="6">
    <source>
        <dbReference type="EMBL" id="VVM79502.1"/>
    </source>
</evidence>
<dbReference type="SMART" id="SM00100">
    <property type="entry name" value="cNMP"/>
    <property type="match status" value="1"/>
</dbReference>
<dbReference type="EMBL" id="CABVGX010000014">
    <property type="protein sequence ID" value="VVM79502.1"/>
    <property type="molecule type" value="Genomic_DNA"/>
</dbReference>
<evidence type="ECO:0000259" key="4">
    <source>
        <dbReference type="PROSITE" id="PS50042"/>
    </source>
</evidence>
<organism evidence="6 7">
    <name type="scientific">Pseudomonas fluorescens</name>
    <dbReference type="NCBI Taxonomy" id="294"/>
    <lineage>
        <taxon>Bacteria</taxon>
        <taxon>Pseudomonadati</taxon>
        <taxon>Pseudomonadota</taxon>
        <taxon>Gammaproteobacteria</taxon>
        <taxon>Pseudomonadales</taxon>
        <taxon>Pseudomonadaceae</taxon>
        <taxon>Pseudomonas</taxon>
    </lineage>
</organism>
<dbReference type="Gene3D" id="2.60.120.10">
    <property type="entry name" value="Jelly Rolls"/>
    <property type="match status" value="1"/>
</dbReference>
<dbReference type="Proteomes" id="UP000325607">
    <property type="component" value="Unassembled WGS sequence"/>
</dbReference>
<dbReference type="InterPro" id="IPR036390">
    <property type="entry name" value="WH_DNA-bd_sf"/>
</dbReference>
<dbReference type="InterPro" id="IPR014710">
    <property type="entry name" value="RmlC-like_jellyroll"/>
</dbReference>
<dbReference type="InterPro" id="IPR000595">
    <property type="entry name" value="cNMP-bd_dom"/>
</dbReference>
<dbReference type="PROSITE" id="PS51063">
    <property type="entry name" value="HTH_CRP_2"/>
    <property type="match status" value="1"/>
</dbReference>
<sequence>MTSRTPLVGAEALAQIVGSTLLKGCEVDAVTFAITFFREHYFDDRQTVFLKGDKATSLFIIAQGRVRFTRQNIQGDELLTAVLGISEWFGELSLLNNSPRSHHAQAIGDTVLLELTKPDFEQLLKAYPSVAIRLLQRSARRLQHMFWLLERSLLLPIPCRLALCLLEVAQAHDAQLVVSHSQEDLGRMIGATRQSVGRILTGWADQGILSTRYRGVEIVDFERLTKLSKANYLHNEEFETLHA</sequence>
<dbReference type="GO" id="GO:0005829">
    <property type="term" value="C:cytosol"/>
    <property type="evidence" value="ECO:0007669"/>
    <property type="project" value="TreeGrafter"/>
</dbReference>
<evidence type="ECO:0000259" key="5">
    <source>
        <dbReference type="PROSITE" id="PS51063"/>
    </source>
</evidence>
<dbReference type="PANTHER" id="PTHR24567">
    <property type="entry name" value="CRP FAMILY TRANSCRIPTIONAL REGULATORY PROTEIN"/>
    <property type="match status" value="1"/>
</dbReference>
<proteinExistence type="predicted"/>
<keyword evidence="3" id="KW-0804">Transcription</keyword>
<evidence type="ECO:0000256" key="3">
    <source>
        <dbReference type="ARBA" id="ARBA00023163"/>
    </source>
</evidence>
<gene>
    <name evidence="6" type="ORF">PS645_02191</name>
</gene>